<dbReference type="PANTHER" id="PTHR36838:SF1">
    <property type="entry name" value="SLR1864 PROTEIN"/>
    <property type="match status" value="1"/>
</dbReference>
<evidence type="ECO:0000313" key="10">
    <source>
        <dbReference type="Proteomes" id="UP001597380"/>
    </source>
</evidence>
<feature type="transmembrane region" description="Helical" evidence="8">
    <location>
        <begin position="123"/>
        <end position="144"/>
    </location>
</feature>
<feature type="transmembrane region" description="Helical" evidence="8">
    <location>
        <begin position="32"/>
        <end position="50"/>
    </location>
</feature>
<feature type="transmembrane region" description="Helical" evidence="8">
    <location>
        <begin position="95"/>
        <end position="117"/>
    </location>
</feature>
<comment type="caution">
    <text evidence="9">The sequence shown here is derived from an EMBL/GenBank/DDBJ whole genome shotgun (WGS) entry which is preliminary data.</text>
</comment>
<proteinExistence type="inferred from homology"/>
<dbReference type="Proteomes" id="UP001597380">
    <property type="component" value="Unassembled WGS sequence"/>
</dbReference>
<dbReference type="Pfam" id="PF03547">
    <property type="entry name" value="Mem_trans"/>
    <property type="match status" value="1"/>
</dbReference>
<feature type="transmembrane region" description="Helical" evidence="8">
    <location>
        <begin position="225"/>
        <end position="247"/>
    </location>
</feature>
<comment type="subcellular location">
    <subcellularLocation>
        <location evidence="1">Cell membrane</location>
        <topology evidence="1">Multi-pass membrane protein</topology>
    </subcellularLocation>
</comment>
<feature type="transmembrane region" description="Helical" evidence="8">
    <location>
        <begin position="156"/>
        <end position="181"/>
    </location>
</feature>
<evidence type="ECO:0000256" key="3">
    <source>
        <dbReference type="ARBA" id="ARBA00022448"/>
    </source>
</evidence>
<feature type="transmembrane region" description="Helical" evidence="8">
    <location>
        <begin position="6"/>
        <end position="25"/>
    </location>
</feature>
<feature type="transmembrane region" description="Helical" evidence="8">
    <location>
        <begin position="285"/>
        <end position="309"/>
    </location>
</feature>
<dbReference type="EMBL" id="JBHUHT010000014">
    <property type="protein sequence ID" value="MFD2096990.1"/>
    <property type="molecule type" value="Genomic_DNA"/>
</dbReference>
<keyword evidence="7 8" id="KW-0472">Membrane</keyword>
<comment type="similarity">
    <text evidence="2">Belongs to the auxin efflux carrier (TC 2.A.69) family.</text>
</comment>
<dbReference type="PANTHER" id="PTHR36838">
    <property type="entry name" value="AUXIN EFFLUX CARRIER FAMILY PROTEIN"/>
    <property type="match status" value="1"/>
</dbReference>
<dbReference type="Gene3D" id="1.20.1530.20">
    <property type="match status" value="2"/>
</dbReference>
<evidence type="ECO:0000256" key="2">
    <source>
        <dbReference type="ARBA" id="ARBA00010145"/>
    </source>
</evidence>
<evidence type="ECO:0000256" key="6">
    <source>
        <dbReference type="ARBA" id="ARBA00022989"/>
    </source>
</evidence>
<feature type="transmembrane region" description="Helical" evidence="8">
    <location>
        <begin position="253"/>
        <end position="273"/>
    </location>
</feature>
<evidence type="ECO:0000256" key="4">
    <source>
        <dbReference type="ARBA" id="ARBA00022475"/>
    </source>
</evidence>
<keyword evidence="5 8" id="KW-0812">Transmembrane</keyword>
<gene>
    <name evidence="9" type="ORF">ACFSJ3_13420</name>
</gene>
<organism evidence="9 10">
    <name type="scientific">Corallincola platygyrae</name>
    <dbReference type="NCBI Taxonomy" id="1193278"/>
    <lineage>
        <taxon>Bacteria</taxon>
        <taxon>Pseudomonadati</taxon>
        <taxon>Pseudomonadota</taxon>
        <taxon>Gammaproteobacteria</taxon>
        <taxon>Alteromonadales</taxon>
        <taxon>Psychromonadaceae</taxon>
        <taxon>Corallincola</taxon>
    </lineage>
</organism>
<evidence type="ECO:0000256" key="5">
    <source>
        <dbReference type="ARBA" id="ARBA00022692"/>
    </source>
</evidence>
<name>A0ABW4XN17_9GAMM</name>
<keyword evidence="4" id="KW-1003">Cell membrane</keyword>
<feature type="transmembrane region" description="Helical" evidence="8">
    <location>
        <begin position="193"/>
        <end position="213"/>
    </location>
</feature>
<evidence type="ECO:0000313" key="9">
    <source>
        <dbReference type="EMBL" id="MFD2096990.1"/>
    </source>
</evidence>
<evidence type="ECO:0000256" key="1">
    <source>
        <dbReference type="ARBA" id="ARBA00004651"/>
    </source>
</evidence>
<dbReference type="InterPro" id="IPR038770">
    <property type="entry name" value="Na+/solute_symporter_sf"/>
</dbReference>
<sequence>MLPVFTIFVPVFSLILIGWLMGRFAGFATQHYQGIAALTFNLLVPALLFYGSFNAEWPSKIPWGLFGSYYLPQLAIFILAWCLCGWRLTGAEKSCVALGSTYSNNVLIGIPCILAVFGDEALAPAFLIIGFHSALLFTISGLALELGQKQGPHWKAFLKALFNTITTPLVASILLGVLAKLLELELPRSMVTILEWLGDAAIPCSLLVLGIALAKYSLKGIGFRVIVMSALKVILMPLLVWVMTWYWWRPSDYEVGAVVILLAATPVGINAYAFAHQHKQAEPQVAAAVLLSTMLASITMSMWLAALLLPKT</sequence>
<dbReference type="InterPro" id="IPR004776">
    <property type="entry name" value="Mem_transp_PIN-like"/>
</dbReference>
<dbReference type="RefSeq" id="WP_345339703.1">
    <property type="nucleotide sequence ID" value="NZ_BAABLI010000011.1"/>
</dbReference>
<evidence type="ECO:0000256" key="8">
    <source>
        <dbReference type="SAM" id="Phobius"/>
    </source>
</evidence>
<evidence type="ECO:0000256" key="7">
    <source>
        <dbReference type="ARBA" id="ARBA00023136"/>
    </source>
</evidence>
<reference evidence="10" key="1">
    <citation type="journal article" date="2019" name="Int. J. Syst. Evol. Microbiol.">
        <title>The Global Catalogue of Microorganisms (GCM) 10K type strain sequencing project: providing services to taxonomists for standard genome sequencing and annotation.</title>
        <authorList>
            <consortium name="The Broad Institute Genomics Platform"/>
            <consortium name="The Broad Institute Genome Sequencing Center for Infectious Disease"/>
            <person name="Wu L."/>
            <person name="Ma J."/>
        </authorList>
    </citation>
    <scope>NUCLEOTIDE SEQUENCE [LARGE SCALE GENOMIC DNA]</scope>
    <source>
        <strain evidence="10">CGMCC 1.10992</strain>
    </source>
</reference>
<feature type="transmembrane region" description="Helical" evidence="8">
    <location>
        <begin position="70"/>
        <end position="88"/>
    </location>
</feature>
<keyword evidence="6 8" id="KW-1133">Transmembrane helix</keyword>
<keyword evidence="3" id="KW-0813">Transport</keyword>
<protein>
    <submittedName>
        <fullName evidence="9">AEC family transporter</fullName>
    </submittedName>
</protein>
<keyword evidence="10" id="KW-1185">Reference proteome</keyword>
<accession>A0ABW4XN17</accession>